<comment type="similarity">
    <text evidence="1">Belongs to the short-chain dehydrogenases/reductases (SDR) family.</text>
</comment>
<feature type="compositionally biased region" description="Polar residues" evidence="4">
    <location>
        <begin position="22"/>
        <end position="35"/>
    </location>
</feature>
<dbReference type="Pfam" id="PF00106">
    <property type="entry name" value="adh_short"/>
    <property type="match status" value="1"/>
</dbReference>
<feature type="region of interest" description="Disordered" evidence="4">
    <location>
        <begin position="1"/>
        <end position="35"/>
    </location>
</feature>
<comment type="caution">
    <text evidence="5">The sequence shown here is derived from an EMBL/GenBank/DDBJ whole genome shotgun (WGS) entry which is preliminary data.</text>
</comment>
<evidence type="ECO:0000256" key="1">
    <source>
        <dbReference type="ARBA" id="ARBA00006484"/>
    </source>
</evidence>
<gene>
    <name evidence="5" type="ORF">FJTKL_10914</name>
</gene>
<keyword evidence="2" id="KW-0521">NADP</keyword>
<keyword evidence="3" id="KW-0560">Oxidoreductase</keyword>
<dbReference type="EMBL" id="JBAWTH010000050">
    <property type="protein sequence ID" value="KAL2282291.1"/>
    <property type="molecule type" value="Genomic_DNA"/>
</dbReference>
<keyword evidence="6" id="KW-1185">Reference proteome</keyword>
<reference evidence="5 6" key="1">
    <citation type="submission" date="2024-03" db="EMBL/GenBank/DDBJ databases">
        <title>A high-quality draft genome sequence of Diaporthe vaccinii, a causative agent of upright dieback and viscid rot disease in cranberry plants.</title>
        <authorList>
            <person name="Sarrasin M."/>
            <person name="Lang B.F."/>
            <person name="Burger G."/>
        </authorList>
    </citation>
    <scope>NUCLEOTIDE SEQUENCE [LARGE SCALE GENOMIC DNA]</scope>
    <source>
        <strain evidence="5 6">IS7</strain>
    </source>
</reference>
<dbReference type="InterPro" id="IPR002347">
    <property type="entry name" value="SDR_fam"/>
</dbReference>
<dbReference type="SUPFAM" id="SSF51735">
    <property type="entry name" value="NAD(P)-binding Rossmann-fold domains"/>
    <property type="match status" value="1"/>
</dbReference>
<dbReference type="PANTHER" id="PTHR24320">
    <property type="entry name" value="RETINOL DEHYDROGENASE"/>
    <property type="match status" value="1"/>
</dbReference>
<evidence type="ECO:0008006" key="7">
    <source>
        <dbReference type="Google" id="ProtNLM"/>
    </source>
</evidence>
<evidence type="ECO:0000256" key="2">
    <source>
        <dbReference type="ARBA" id="ARBA00022857"/>
    </source>
</evidence>
<evidence type="ECO:0000313" key="5">
    <source>
        <dbReference type="EMBL" id="KAL2282291.1"/>
    </source>
</evidence>
<evidence type="ECO:0000256" key="4">
    <source>
        <dbReference type="SAM" id="MobiDB-lite"/>
    </source>
</evidence>
<organism evidence="5 6">
    <name type="scientific">Diaporthe vaccinii</name>
    <dbReference type="NCBI Taxonomy" id="105482"/>
    <lineage>
        <taxon>Eukaryota</taxon>
        <taxon>Fungi</taxon>
        <taxon>Dikarya</taxon>
        <taxon>Ascomycota</taxon>
        <taxon>Pezizomycotina</taxon>
        <taxon>Sordariomycetes</taxon>
        <taxon>Sordariomycetidae</taxon>
        <taxon>Diaporthales</taxon>
        <taxon>Diaporthaceae</taxon>
        <taxon>Diaporthe</taxon>
        <taxon>Diaporthe eres species complex</taxon>
    </lineage>
</organism>
<proteinExistence type="inferred from homology"/>
<dbReference type="PANTHER" id="PTHR24320:SF236">
    <property type="entry name" value="SHORT-CHAIN DEHYDROGENASE-RELATED"/>
    <property type="match status" value="1"/>
</dbReference>
<dbReference type="PRINTS" id="PR00081">
    <property type="entry name" value="GDHRDH"/>
</dbReference>
<evidence type="ECO:0000256" key="3">
    <source>
        <dbReference type="ARBA" id="ARBA00023002"/>
    </source>
</evidence>
<dbReference type="Gene3D" id="3.40.50.720">
    <property type="entry name" value="NAD(P)-binding Rossmann-like Domain"/>
    <property type="match status" value="1"/>
</dbReference>
<sequence>MLTQLTDSKTGVIVVDDKERSGTSQDTSRPTSGTASTCTCRGLWFSLQQGLPLPAHRAPLSWAIHCSGPRCHLETADLRPKINISSSTHKHTYTHQTTTTSRAPLLSNLIRMPNTIVDFTKLFSNLSYDRLVDIKDQWFPPQPAFTEADVPRQDGRVFIVTGGNSGIGLALVKLLYPTGAKIYLACRSEERARAAIKEVVDQAATTTTTSSQPGSLEYMHLDLDDLTTIKASAASFAQRESRLDILWNNAGIAGAPAGTKTKQGLEGHIGINCVGPLLFTQELLPQLREATKSSVPGATRIIWASSMIIERFAPQGGLDLAELDRMNTAGTGSENASVDYAVSKAGNWFLAVDGARRWGSEGIVSVTQNPGMINTTVWKHQPNWLLAVMQPSFYPAVMGAYTMLFSGFSNEVGLGTNGVYILPFGRLQKKNVRDDILEAIENGKAKEFWDWCEHLHSQYC</sequence>
<dbReference type="Proteomes" id="UP001600888">
    <property type="component" value="Unassembled WGS sequence"/>
</dbReference>
<name>A0ABR4EIL5_9PEZI</name>
<evidence type="ECO:0000313" key="6">
    <source>
        <dbReference type="Proteomes" id="UP001600888"/>
    </source>
</evidence>
<dbReference type="InterPro" id="IPR036291">
    <property type="entry name" value="NAD(P)-bd_dom_sf"/>
</dbReference>
<protein>
    <recommendedName>
        <fullName evidence="7">Short-chain dehydrogenase</fullName>
    </recommendedName>
</protein>
<accession>A0ABR4EIL5</accession>